<comment type="caution">
    <text evidence="3">The sequence shown here is derived from an EMBL/GenBank/DDBJ whole genome shotgun (WGS) entry which is preliminary data.</text>
</comment>
<reference evidence="3" key="2">
    <citation type="journal article" date="2021" name="PeerJ">
        <title>Extensive microbial diversity within the chicken gut microbiome revealed by metagenomics and culture.</title>
        <authorList>
            <person name="Gilroy R."/>
            <person name="Ravi A."/>
            <person name="Getino M."/>
            <person name="Pursley I."/>
            <person name="Horton D.L."/>
            <person name="Alikhan N.F."/>
            <person name="Baker D."/>
            <person name="Gharbi K."/>
            <person name="Hall N."/>
            <person name="Watson M."/>
            <person name="Adriaenssens E.M."/>
            <person name="Foster-Nyarko E."/>
            <person name="Jarju S."/>
            <person name="Secka A."/>
            <person name="Antonio M."/>
            <person name="Oren A."/>
            <person name="Chaudhuri R.R."/>
            <person name="La Ragione R."/>
            <person name="Hildebrand F."/>
            <person name="Pallen M.J."/>
        </authorList>
    </citation>
    <scope>NUCLEOTIDE SEQUENCE</scope>
    <source>
        <strain evidence="3">2889</strain>
    </source>
</reference>
<evidence type="ECO:0000313" key="3">
    <source>
        <dbReference type="EMBL" id="MBO8432054.1"/>
    </source>
</evidence>
<dbReference type="AlphaFoldDB" id="A0A9D9DQN2"/>
<keyword evidence="2" id="KW-0804">Transcription</keyword>
<reference evidence="3" key="1">
    <citation type="submission" date="2020-10" db="EMBL/GenBank/DDBJ databases">
        <authorList>
            <person name="Gilroy R."/>
        </authorList>
    </citation>
    <scope>NUCLEOTIDE SEQUENCE</scope>
    <source>
        <strain evidence="3">2889</strain>
    </source>
</reference>
<protein>
    <submittedName>
        <fullName evidence="3">DNA-directed RNA polymerase subunit omega</fullName>
    </submittedName>
</protein>
<evidence type="ECO:0000313" key="4">
    <source>
        <dbReference type="Proteomes" id="UP000823612"/>
    </source>
</evidence>
<gene>
    <name evidence="3" type="ORF">IAB08_02010</name>
</gene>
<accession>A0A9D9DQN2</accession>
<organism evidence="3 4">
    <name type="scientific">Candidatus Pullibacteroides excrementavium</name>
    <dbReference type="NCBI Taxonomy" id="2840905"/>
    <lineage>
        <taxon>Bacteria</taxon>
        <taxon>Pseudomonadati</taxon>
        <taxon>Bacteroidota</taxon>
        <taxon>Bacteroidia</taxon>
        <taxon>Bacteroidales</taxon>
        <taxon>Candidatus Pullibacteroides</taxon>
    </lineage>
</organism>
<name>A0A9D9DQN2_9BACT</name>
<keyword evidence="1 3" id="KW-0240">DNA-directed RNA polymerase</keyword>
<sequence length="116" mass="13201">MDYKKIKASHEAITRDLSEFDKGTGNIYETVVVLGKRANQISSALRQELVNKISEFSAQIVSGEGIDEIYENREQIEIARYYEQLSKPSLIATQELLDGTLCFKRPEKEDSLEQSL</sequence>
<dbReference type="InterPro" id="IPR006110">
    <property type="entry name" value="Pol_omega/Rpo6/RPB6"/>
</dbReference>
<evidence type="ECO:0000256" key="2">
    <source>
        <dbReference type="ARBA" id="ARBA00023163"/>
    </source>
</evidence>
<dbReference type="Pfam" id="PF01192">
    <property type="entry name" value="RNA_pol_Rpb6"/>
    <property type="match status" value="1"/>
</dbReference>
<proteinExistence type="predicted"/>
<dbReference type="GO" id="GO:0003899">
    <property type="term" value="F:DNA-directed RNA polymerase activity"/>
    <property type="evidence" value="ECO:0007669"/>
    <property type="project" value="InterPro"/>
</dbReference>
<evidence type="ECO:0000256" key="1">
    <source>
        <dbReference type="ARBA" id="ARBA00022478"/>
    </source>
</evidence>
<dbReference type="EMBL" id="JADIMZ010000028">
    <property type="protein sequence ID" value="MBO8432054.1"/>
    <property type="molecule type" value="Genomic_DNA"/>
</dbReference>
<dbReference type="Proteomes" id="UP000823612">
    <property type="component" value="Unassembled WGS sequence"/>
</dbReference>
<dbReference type="GO" id="GO:0000428">
    <property type="term" value="C:DNA-directed RNA polymerase complex"/>
    <property type="evidence" value="ECO:0007669"/>
    <property type="project" value="UniProtKB-KW"/>
</dbReference>
<dbReference type="GO" id="GO:0003677">
    <property type="term" value="F:DNA binding"/>
    <property type="evidence" value="ECO:0007669"/>
    <property type="project" value="InterPro"/>
</dbReference>
<dbReference type="GO" id="GO:0006351">
    <property type="term" value="P:DNA-templated transcription"/>
    <property type="evidence" value="ECO:0007669"/>
    <property type="project" value="InterPro"/>
</dbReference>